<proteinExistence type="predicted"/>
<dbReference type="RefSeq" id="WP_104006990.1">
    <property type="nucleotide sequence ID" value="NZ_FNVD01000002.1"/>
</dbReference>
<evidence type="ECO:0000313" key="1">
    <source>
        <dbReference type="EMBL" id="SEF61580.1"/>
    </source>
</evidence>
<organism evidence="1 2">
    <name type="scientific">Jhaorihella thermophila</name>
    <dbReference type="NCBI Taxonomy" id="488547"/>
    <lineage>
        <taxon>Bacteria</taxon>
        <taxon>Pseudomonadati</taxon>
        <taxon>Pseudomonadota</taxon>
        <taxon>Alphaproteobacteria</taxon>
        <taxon>Rhodobacterales</taxon>
        <taxon>Paracoccaceae</taxon>
        <taxon>Jhaorihella</taxon>
    </lineage>
</organism>
<dbReference type="SUPFAM" id="SSF54637">
    <property type="entry name" value="Thioesterase/thiol ester dehydrase-isomerase"/>
    <property type="match status" value="1"/>
</dbReference>
<evidence type="ECO:0000313" key="2">
    <source>
        <dbReference type="Proteomes" id="UP000236742"/>
    </source>
</evidence>
<dbReference type="PANTHER" id="PTHR31793">
    <property type="entry name" value="4-HYDROXYBENZOYL-COA THIOESTERASE FAMILY MEMBER"/>
    <property type="match status" value="1"/>
</dbReference>
<name>A0A1H5TFR3_9RHOB</name>
<keyword evidence="2" id="KW-1185">Reference proteome</keyword>
<dbReference type="OrthoDB" id="9803287at2"/>
<dbReference type="PANTHER" id="PTHR31793:SF2">
    <property type="entry name" value="BLR1345 PROTEIN"/>
    <property type="match status" value="1"/>
</dbReference>
<sequence>MTDQPLTGHDGPYPAPVVVPDRVVQPEWIDYNGHMNVGYYGIAFDNALDVLLSEHLGVGVEHVEAAGQGPYVVQSHMHFLAEMLEGQRFSVRFRLLDHDAKRLHFFAEMVDDASGELCATQEVMVVNVDLGTRRSAPYPDWAQRRFARMKADHAGLPPAPQIGAPLGIRRK</sequence>
<dbReference type="InterPro" id="IPR029069">
    <property type="entry name" value="HotDog_dom_sf"/>
</dbReference>
<keyword evidence="1" id="KW-0378">Hydrolase</keyword>
<dbReference type="Pfam" id="PF13279">
    <property type="entry name" value="4HBT_2"/>
    <property type="match status" value="1"/>
</dbReference>
<protein>
    <submittedName>
        <fullName evidence="1">Acyl-CoA thioester hydrolase</fullName>
    </submittedName>
</protein>
<dbReference type="GO" id="GO:0047617">
    <property type="term" value="F:fatty acyl-CoA hydrolase activity"/>
    <property type="evidence" value="ECO:0007669"/>
    <property type="project" value="TreeGrafter"/>
</dbReference>
<dbReference type="InterPro" id="IPR050563">
    <property type="entry name" value="4-hydroxybenzoyl-CoA_TE"/>
</dbReference>
<gene>
    <name evidence="1" type="ORF">SAMN05421751_102250</name>
</gene>
<dbReference type="CDD" id="cd00586">
    <property type="entry name" value="4HBT"/>
    <property type="match status" value="1"/>
</dbReference>
<accession>A0A1H5TFR3</accession>
<reference evidence="1 2" key="1">
    <citation type="submission" date="2016-10" db="EMBL/GenBank/DDBJ databases">
        <authorList>
            <person name="de Groot N.N."/>
        </authorList>
    </citation>
    <scope>NUCLEOTIDE SEQUENCE [LARGE SCALE GENOMIC DNA]</scope>
    <source>
        <strain evidence="1 2">DSM 23413</strain>
    </source>
</reference>
<dbReference type="Gene3D" id="3.10.129.10">
    <property type="entry name" value="Hotdog Thioesterase"/>
    <property type="match status" value="1"/>
</dbReference>
<dbReference type="AlphaFoldDB" id="A0A1H5TFR3"/>
<dbReference type="Proteomes" id="UP000236742">
    <property type="component" value="Unassembled WGS sequence"/>
</dbReference>
<dbReference type="EMBL" id="FNVD01000002">
    <property type="protein sequence ID" value="SEF61580.1"/>
    <property type="molecule type" value="Genomic_DNA"/>
</dbReference>